<dbReference type="InterPro" id="IPR027417">
    <property type="entry name" value="P-loop_NTPase"/>
</dbReference>
<dbReference type="OrthoDB" id="443402at2759"/>
<dbReference type="Pfam" id="PF25053">
    <property type="entry name" value="DUF7791"/>
    <property type="match status" value="1"/>
</dbReference>
<protein>
    <submittedName>
        <fullName evidence="4">Uncharacterized protein</fullName>
    </submittedName>
</protein>
<dbReference type="Pfam" id="PF24883">
    <property type="entry name" value="NPHP3_N"/>
    <property type="match status" value="1"/>
</dbReference>
<dbReference type="AlphaFoldDB" id="A0A3E2GU08"/>
<dbReference type="EMBL" id="NCSJ02000482">
    <property type="protein sequence ID" value="RFU24233.1"/>
    <property type="molecule type" value="Genomic_DNA"/>
</dbReference>
<feature type="non-terminal residue" evidence="4">
    <location>
        <position position="1"/>
    </location>
</feature>
<keyword evidence="5" id="KW-1185">Reference proteome</keyword>
<dbReference type="PANTHER" id="PTHR10039:SF5">
    <property type="entry name" value="NACHT DOMAIN-CONTAINING PROTEIN"/>
    <property type="match status" value="1"/>
</dbReference>
<feature type="domain" description="Nephrocystin 3-like N-terminal" evidence="2">
    <location>
        <begin position="262"/>
        <end position="438"/>
    </location>
</feature>
<keyword evidence="1" id="KW-0677">Repeat</keyword>
<sequence length="986" mass="112530">MELPSSNVALNTVVACFLRVTGQISQAATSVHANTISRQRVLVDRGFARGLSAELIGVIDRFDAAVSDLEDGAFARACHKVGGDLLVHLDRFICLQAIQGKDDVDVATFRSAWPHADVEALVSRLHELTCRWKESCPTFDGTDEFLSQAFSLTKIGAIELKTEMQLDKNHPNIEVDAHLEHAATSELSAGTLWEAGKLGSPQAGVRPRHAPINVLEDFILDSLAYKSMRNREEDVTEAHRKTFEWIFRDDEGSTTGSSSISNHFTTWLTTAQSGPIYWINGKPGSGKSTLMRFLFEHKATAKHLKQWAGDLPVTKAGFFFWTSGSKEQRSQTGLLRYLIHQLLSSNREMMATAFPNLWQSLLVMTTKERIKLSIDWTIPELMEGFNSLLNAALQHTNICLFIDGLDEFDGDHRGIINFFKSIGEGPRSTRIKMCLSSRPWEVFERAFQYSIPSLRLQDLTYEDIRTYTKDRLSENVHVRRLFKKNAEVFTNFVEETVRRANGAFLWVRLAVDRILHGFRPGHGIKDLRTVLQALPSELDDLFEKLIFTDQEASQIPETADIFQLIHAREVVADFIKDETANSLTVWELAFALDESDDSPALGLAVEEVSVTECHRRCEMTLTRIHERFAGLLDIFARGDARSGKVSRFSDEESHSHATQSLAQHKLTYIHRTVRDWLMSANAVRGRLVNHSPQDFDPHLRLVRSYVLRLKLPLEEPERHRRLDEWWPDIALALTHARHIHRDPSNLQRPLLNELDRTLSWYWLPKPQDQADHWARNAFGSYEVRMKAPPIENPFLCLTAKFSLTRYVREELEERRTRQPNKTVTEIYQGDETHDTDEDERNSTPLLSYATEFLCSRQKTIYPLSDPDLVEYLLTNPSAANPGPNHPYIDFYTHAPTTPWLALLCHLRTARRRGWIEYYDIDLQGTARWAAIVRMFVKLGGADTDAIIVENRFDPEISALGVIDLLEETYGAVEMRDLRDTMNRIAN</sequence>
<feature type="domain" description="DUF7791" evidence="3">
    <location>
        <begin position="558"/>
        <end position="710"/>
    </location>
</feature>
<dbReference type="InterPro" id="IPR056884">
    <property type="entry name" value="NPHP3-like_N"/>
</dbReference>
<feature type="non-terminal residue" evidence="4">
    <location>
        <position position="986"/>
    </location>
</feature>
<evidence type="ECO:0000259" key="2">
    <source>
        <dbReference type="Pfam" id="PF24883"/>
    </source>
</evidence>
<proteinExistence type="predicted"/>
<name>A0A3E2GU08_SCYLI</name>
<dbReference type="SUPFAM" id="SSF52540">
    <property type="entry name" value="P-loop containing nucleoside triphosphate hydrolases"/>
    <property type="match status" value="1"/>
</dbReference>
<evidence type="ECO:0000256" key="1">
    <source>
        <dbReference type="ARBA" id="ARBA00022737"/>
    </source>
</evidence>
<dbReference type="OMA" id="AMTHARY"/>
<evidence type="ECO:0000313" key="5">
    <source>
        <dbReference type="Proteomes" id="UP000258309"/>
    </source>
</evidence>
<dbReference type="PANTHER" id="PTHR10039">
    <property type="entry name" value="AMELOGENIN"/>
    <property type="match status" value="1"/>
</dbReference>
<evidence type="ECO:0000259" key="3">
    <source>
        <dbReference type="Pfam" id="PF25053"/>
    </source>
</evidence>
<reference evidence="4 5" key="1">
    <citation type="submission" date="2018-05" db="EMBL/GenBank/DDBJ databases">
        <title>Draft genome sequence of Scytalidium lignicola DSM 105466, a ubiquitous saprotrophic fungus.</title>
        <authorList>
            <person name="Buettner E."/>
            <person name="Gebauer A.M."/>
            <person name="Hofrichter M."/>
            <person name="Liers C."/>
            <person name="Kellner H."/>
        </authorList>
    </citation>
    <scope>NUCLEOTIDE SEQUENCE [LARGE SCALE GENOMIC DNA]</scope>
    <source>
        <strain evidence="4 5">DSM 105466</strain>
    </source>
</reference>
<evidence type="ECO:0000313" key="4">
    <source>
        <dbReference type="EMBL" id="RFU24233.1"/>
    </source>
</evidence>
<comment type="caution">
    <text evidence="4">The sequence shown here is derived from an EMBL/GenBank/DDBJ whole genome shotgun (WGS) entry which is preliminary data.</text>
</comment>
<accession>A0A3E2GU08</accession>
<dbReference type="InterPro" id="IPR056693">
    <property type="entry name" value="DUF7791"/>
</dbReference>
<dbReference type="Gene3D" id="3.40.50.300">
    <property type="entry name" value="P-loop containing nucleotide triphosphate hydrolases"/>
    <property type="match status" value="1"/>
</dbReference>
<gene>
    <name evidence="4" type="ORF">B7463_g12099</name>
</gene>
<dbReference type="Proteomes" id="UP000258309">
    <property type="component" value="Unassembled WGS sequence"/>
</dbReference>
<organism evidence="4 5">
    <name type="scientific">Scytalidium lignicola</name>
    <name type="common">Hyphomycete</name>
    <dbReference type="NCBI Taxonomy" id="5539"/>
    <lineage>
        <taxon>Eukaryota</taxon>
        <taxon>Fungi</taxon>
        <taxon>Dikarya</taxon>
        <taxon>Ascomycota</taxon>
        <taxon>Pezizomycotina</taxon>
        <taxon>Leotiomycetes</taxon>
        <taxon>Leotiomycetes incertae sedis</taxon>
        <taxon>Scytalidium</taxon>
    </lineage>
</organism>
<dbReference type="STRING" id="5539.A0A3E2GU08"/>